<reference evidence="1 2" key="1">
    <citation type="submission" date="2021-08" db="EMBL/GenBank/DDBJ databases">
        <title>Draft Genome Sequence of Phanerochaete sordida strain YK-624.</title>
        <authorList>
            <person name="Mori T."/>
            <person name="Dohra H."/>
            <person name="Suzuki T."/>
            <person name="Kawagishi H."/>
            <person name="Hirai H."/>
        </authorList>
    </citation>
    <scope>NUCLEOTIDE SEQUENCE [LARGE SCALE GENOMIC DNA]</scope>
    <source>
        <strain evidence="1 2">YK-624</strain>
    </source>
</reference>
<gene>
    <name evidence="1" type="ORF">PsYK624_145340</name>
</gene>
<protein>
    <submittedName>
        <fullName evidence="1">Uncharacterized protein</fullName>
    </submittedName>
</protein>
<sequence length="327" mass="35762">MEDCPVELWMKIAGYACTDGGHTGCALSLVSRTMYRVVQPVRYYTVSLVGKKRLFAFSAQCGALNLPPRVHHLLIAKVSIPCYPPDDTLQLQVNIAVRTVLAQTAPYLCSLHIVGWEIDSAADLPIFPRLRDITLPDAPYQCAPHTHTHFPSLRRLHLLSIASAQPQFWLDVMRFAPHLTHLRLSNLTRGERLCPFLRALLDTPPTLRDTDAPGAPAADETFAPGSEAAMIADTVAARLAALRRVYVQPGLYRCAGWYGSGPVDFGEMMSGLQDIASVSARDEGEKRLSLLPDQTYCVDEVRKGWQDMVEGGDGPWLAGHSGAGGSS</sequence>
<dbReference type="Proteomes" id="UP000703269">
    <property type="component" value="Unassembled WGS sequence"/>
</dbReference>
<dbReference type="EMBL" id="BPQB01000085">
    <property type="protein sequence ID" value="GJE98307.1"/>
    <property type="molecule type" value="Genomic_DNA"/>
</dbReference>
<organism evidence="1 2">
    <name type="scientific">Phanerochaete sordida</name>
    <dbReference type="NCBI Taxonomy" id="48140"/>
    <lineage>
        <taxon>Eukaryota</taxon>
        <taxon>Fungi</taxon>
        <taxon>Dikarya</taxon>
        <taxon>Basidiomycota</taxon>
        <taxon>Agaricomycotina</taxon>
        <taxon>Agaricomycetes</taxon>
        <taxon>Polyporales</taxon>
        <taxon>Phanerochaetaceae</taxon>
        <taxon>Phanerochaete</taxon>
    </lineage>
</organism>
<comment type="caution">
    <text evidence="1">The sequence shown here is derived from an EMBL/GenBank/DDBJ whole genome shotgun (WGS) entry which is preliminary data.</text>
</comment>
<name>A0A9P3LLH4_9APHY</name>
<evidence type="ECO:0000313" key="2">
    <source>
        <dbReference type="Proteomes" id="UP000703269"/>
    </source>
</evidence>
<accession>A0A9P3LLH4</accession>
<keyword evidence="2" id="KW-1185">Reference proteome</keyword>
<proteinExistence type="predicted"/>
<dbReference type="AlphaFoldDB" id="A0A9P3LLH4"/>
<dbReference type="OrthoDB" id="2748701at2759"/>
<evidence type="ECO:0000313" key="1">
    <source>
        <dbReference type="EMBL" id="GJE98307.1"/>
    </source>
</evidence>